<evidence type="ECO:0000256" key="1">
    <source>
        <dbReference type="SAM" id="MobiDB-lite"/>
    </source>
</evidence>
<dbReference type="Proteomes" id="UP001174677">
    <property type="component" value="Chromosome 9"/>
</dbReference>
<reference evidence="2" key="1">
    <citation type="journal article" date="2023" name="Plant Biotechnol. J.">
        <title>Chromosome-level wild Hevea brasiliensis genome provides new tools for genomic-assisted breeding and valuable loci to elevate rubber yield.</title>
        <authorList>
            <person name="Cheng H."/>
            <person name="Song X."/>
            <person name="Hu Y."/>
            <person name="Wu T."/>
            <person name="Yang Q."/>
            <person name="An Z."/>
            <person name="Feng S."/>
            <person name="Deng Z."/>
            <person name="Wu W."/>
            <person name="Zeng X."/>
            <person name="Tu M."/>
            <person name="Wang X."/>
            <person name="Huang H."/>
        </authorList>
    </citation>
    <scope>NUCLEOTIDE SEQUENCE</scope>
    <source>
        <strain evidence="2">MT/VB/25A 57/8</strain>
    </source>
</reference>
<organism evidence="2 3">
    <name type="scientific">Hevea brasiliensis</name>
    <name type="common">Para rubber tree</name>
    <name type="synonym">Siphonia brasiliensis</name>
    <dbReference type="NCBI Taxonomy" id="3981"/>
    <lineage>
        <taxon>Eukaryota</taxon>
        <taxon>Viridiplantae</taxon>
        <taxon>Streptophyta</taxon>
        <taxon>Embryophyta</taxon>
        <taxon>Tracheophyta</taxon>
        <taxon>Spermatophyta</taxon>
        <taxon>Magnoliopsida</taxon>
        <taxon>eudicotyledons</taxon>
        <taxon>Gunneridae</taxon>
        <taxon>Pentapetalae</taxon>
        <taxon>rosids</taxon>
        <taxon>fabids</taxon>
        <taxon>Malpighiales</taxon>
        <taxon>Euphorbiaceae</taxon>
        <taxon>Crotonoideae</taxon>
        <taxon>Micrandreae</taxon>
        <taxon>Hevea</taxon>
    </lineage>
</organism>
<sequence length="223" mass="24533">MERKRNSYPTDACEKIYKAFTVSPAFHTIRRISHRVQHTGSPSPASNSSASPPAPFGKAIDIQSKSGSSNHPKSSRNSEVAALVPINFDYSSLNEKPKSSTPPELVQKNTQIAKVPSKIEPETTPANTIADEVTKVNPKVKSEKGGKSGVHIEDRVTDYINRAKLMIRNMSRSSEGKNGTRKDKEKLSDNISEKDKFSDYIDRTRNKLQKASSIGAGKSNSFK</sequence>
<protein>
    <recommendedName>
        <fullName evidence="4">DUF4005 domain-containing protein</fullName>
    </recommendedName>
</protein>
<feature type="compositionally biased region" description="Low complexity" evidence="1">
    <location>
        <begin position="64"/>
        <end position="78"/>
    </location>
</feature>
<evidence type="ECO:0000313" key="2">
    <source>
        <dbReference type="EMBL" id="KAJ9171921.1"/>
    </source>
</evidence>
<dbReference type="EMBL" id="JARPOI010000009">
    <property type="protein sequence ID" value="KAJ9171921.1"/>
    <property type="molecule type" value="Genomic_DNA"/>
</dbReference>
<dbReference type="PANTHER" id="PTHR36746:SF3">
    <property type="entry name" value="DUF4005 DOMAIN-CONTAINING PROTEIN"/>
    <property type="match status" value="1"/>
</dbReference>
<evidence type="ECO:0008006" key="4">
    <source>
        <dbReference type="Google" id="ProtNLM"/>
    </source>
</evidence>
<accession>A0ABQ9LZ96</accession>
<name>A0ABQ9LZ96_HEVBR</name>
<evidence type="ECO:0000313" key="3">
    <source>
        <dbReference type="Proteomes" id="UP001174677"/>
    </source>
</evidence>
<feature type="compositionally biased region" description="Low complexity" evidence="1">
    <location>
        <begin position="41"/>
        <end position="51"/>
    </location>
</feature>
<dbReference type="PANTHER" id="PTHR36746">
    <property type="entry name" value="BNAC04G51760D PROTEIN"/>
    <property type="match status" value="1"/>
</dbReference>
<comment type="caution">
    <text evidence="2">The sequence shown here is derived from an EMBL/GenBank/DDBJ whole genome shotgun (WGS) entry which is preliminary data.</text>
</comment>
<feature type="compositionally biased region" description="Polar residues" evidence="1">
    <location>
        <begin position="94"/>
        <end position="112"/>
    </location>
</feature>
<gene>
    <name evidence="2" type="ORF">P3X46_015219</name>
</gene>
<keyword evidence="3" id="KW-1185">Reference proteome</keyword>
<feature type="compositionally biased region" description="Basic and acidic residues" evidence="1">
    <location>
        <begin position="174"/>
        <end position="205"/>
    </location>
</feature>
<feature type="region of interest" description="Disordered" evidence="1">
    <location>
        <begin position="94"/>
        <end position="134"/>
    </location>
</feature>
<proteinExistence type="predicted"/>
<feature type="region of interest" description="Disordered" evidence="1">
    <location>
        <begin position="167"/>
        <end position="223"/>
    </location>
</feature>
<feature type="region of interest" description="Disordered" evidence="1">
    <location>
        <begin position="32"/>
        <end position="78"/>
    </location>
</feature>